<protein>
    <submittedName>
        <fullName evidence="2">Uncharacterized protein</fullName>
    </submittedName>
</protein>
<evidence type="ECO:0000256" key="1">
    <source>
        <dbReference type="SAM" id="MobiDB-lite"/>
    </source>
</evidence>
<accession>A0AA38FTK7</accession>
<dbReference type="Proteomes" id="UP000824469">
    <property type="component" value="Unassembled WGS sequence"/>
</dbReference>
<evidence type="ECO:0000313" key="3">
    <source>
        <dbReference type="Proteomes" id="UP000824469"/>
    </source>
</evidence>
<comment type="caution">
    <text evidence="2">The sequence shown here is derived from an EMBL/GenBank/DDBJ whole genome shotgun (WGS) entry which is preliminary data.</text>
</comment>
<sequence length="167" mass="18704">MASLSQCLCGQSLLISSPLAHGALRYTKIRNCNAKLFGRVGVPLIKRQSAVRPLCAVSWSQNDDDSSADSKPSKQKWNFSWCTRGKSSDPAASTSNSENLSQDSSKADTVSSHFICKQIQKLRKVDLSQVILGFSKRDETWSVPWTGETIFQVMFLWYFAFWLVGSW</sequence>
<proteinExistence type="predicted"/>
<feature type="region of interest" description="Disordered" evidence="1">
    <location>
        <begin position="81"/>
        <end position="104"/>
    </location>
</feature>
<keyword evidence="3" id="KW-1185">Reference proteome</keyword>
<reference evidence="2 3" key="1">
    <citation type="journal article" date="2021" name="Nat. Plants">
        <title>The Taxus genome provides insights into paclitaxel biosynthesis.</title>
        <authorList>
            <person name="Xiong X."/>
            <person name="Gou J."/>
            <person name="Liao Q."/>
            <person name="Li Y."/>
            <person name="Zhou Q."/>
            <person name="Bi G."/>
            <person name="Li C."/>
            <person name="Du R."/>
            <person name="Wang X."/>
            <person name="Sun T."/>
            <person name="Guo L."/>
            <person name="Liang H."/>
            <person name="Lu P."/>
            <person name="Wu Y."/>
            <person name="Zhang Z."/>
            <person name="Ro D.K."/>
            <person name="Shang Y."/>
            <person name="Huang S."/>
            <person name="Yan J."/>
        </authorList>
    </citation>
    <scope>NUCLEOTIDE SEQUENCE [LARGE SCALE GENOMIC DNA]</scope>
    <source>
        <strain evidence="2">Ta-2019</strain>
    </source>
</reference>
<gene>
    <name evidence="2" type="ORF">KI387_037504</name>
</gene>
<evidence type="ECO:0000313" key="2">
    <source>
        <dbReference type="EMBL" id="KAH9309593.1"/>
    </source>
</evidence>
<name>A0AA38FTK7_TAXCH</name>
<feature type="non-terminal residue" evidence="2">
    <location>
        <position position="1"/>
    </location>
</feature>
<dbReference type="AlphaFoldDB" id="A0AA38FTK7"/>
<feature type="compositionally biased region" description="Polar residues" evidence="1">
    <location>
        <begin position="90"/>
        <end position="104"/>
    </location>
</feature>
<dbReference type="EMBL" id="JAHRHJ020000007">
    <property type="protein sequence ID" value="KAH9309593.1"/>
    <property type="molecule type" value="Genomic_DNA"/>
</dbReference>
<organism evidence="2 3">
    <name type="scientific">Taxus chinensis</name>
    <name type="common">Chinese yew</name>
    <name type="synonym">Taxus wallichiana var. chinensis</name>
    <dbReference type="NCBI Taxonomy" id="29808"/>
    <lineage>
        <taxon>Eukaryota</taxon>
        <taxon>Viridiplantae</taxon>
        <taxon>Streptophyta</taxon>
        <taxon>Embryophyta</taxon>
        <taxon>Tracheophyta</taxon>
        <taxon>Spermatophyta</taxon>
        <taxon>Pinopsida</taxon>
        <taxon>Pinidae</taxon>
        <taxon>Conifers II</taxon>
        <taxon>Cupressales</taxon>
        <taxon>Taxaceae</taxon>
        <taxon>Taxus</taxon>
    </lineage>
</organism>